<keyword evidence="2" id="KW-1185">Reference proteome</keyword>
<dbReference type="EMBL" id="MU620967">
    <property type="protein sequence ID" value="KAI8575865.1"/>
    <property type="molecule type" value="Genomic_DNA"/>
</dbReference>
<name>A0AAD5H8N2_UMBRA</name>
<accession>A0AAD5H8N2</accession>
<reference evidence="1" key="1">
    <citation type="submission" date="2021-06" db="EMBL/GenBank/DDBJ databases">
        <authorList>
            <consortium name="DOE Joint Genome Institute"/>
            <person name="Mondo S.J."/>
            <person name="Amses K.R."/>
            <person name="Simmons D.R."/>
            <person name="Longcore J.E."/>
            <person name="Seto K."/>
            <person name="Alves G.H."/>
            <person name="Bonds A.E."/>
            <person name="Quandt C.A."/>
            <person name="Davis W.J."/>
            <person name="Chang Y."/>
            <person name="Letcher P.M."/>
            <person name="Powell M.J."/>
            <person name="Kuo A."/>
            <person name="Labutti K."/>
            <person name="Pangilinan J."/>
            <person name="Andreopoulos W."/>
            <person name="Tritt A."/>
            <person name="Riley R."/>
            <person name="Hundley H."/>
            <person name="Johnson J."/>
            <person name="Lipzen A."/>
            <person name="Barry K."/>
            <person name="Berbee M.L."/>
            <person name="Buchler N.E."/>
            <person name="Grigoriev I.V."/>
            <person name="Spatafora J.W."/>
            <person name="Stajich J.E."/>
            <person name="James T.Y."/>
        </authorList>
    </citation>
    <scope>NUCLEOTIDE SEQUENCE</scope>
    <source>
        <strain evidence="1">AG</strain>
    </source>
</reference>
<comment type="caution">
    <text evidence="1">The sequence shown here is derived from an EMBL/GenBank/DDBJ whole genome shotgun (WGS) entry which is preliminary data.</text>
</comment>
<evidence type="ECO:0000313" key="1">
    <source>
        <dbReference type="EMBL" id="KAI8575865.1"/>
    </source>
</evidence>
<dbReference type="Proteomes" id="UP001206595">
    <property type="component" value="Unassembled WGS sequence"/>
</dbReference>
<dbReference type="GeneID" id="75917357"/>
<protein>
    <submittedName>
        <fullName evidence="1">Uncharacterized protein</fullName>
    </submittedName>
</protein>
<evidence type="ECO:0000313" key="2">
    <source>
        <dbReference type="Proteomes" id="UP001206595"/>
    </source>
</evidence>
<gene>
    <name evidence="1" type="ORF">K450DRAFT_259508</name>
</gene>
<proteinExistence type="predicted"/>
<organism evidence="1 2">
    <name type="scientific">Umbelopsis ramanniana AG</name>
    <dbReference type="NCBI Taxonomy" id="1314678"/>
    <lineage>
        <taxon>Eukaryota</taxon>
        <taxon>Fungi</taxon>
        <taxon>Fungi incertae sedis</taxon>
        <taxon>Mucoromycota</taxon>
        <taxon>Mucoromycotina</taxon>
        <taxon>Umbelopsidomycetes</taxon>
        <taxon>Umbelopsidales</taxon>
        <taxon>Umbelopsidaceae</taxon>
        <taxon>Umbelopsis</taxon>
    </lineage>
</organism>
<sequence>MEAIGKVDMYFTITLDPRSKFAFCEKAIFQQRFIDIGKKTVRLAWWKFRPVFPSPTDSAQLLFQQVVGQDDDIHAILPKRF</sequence>
<dbReference type="AlphaFoldDB" id="A0AAD5H8N2"/>
<dbReference type="RefSeq" id="XP_051440869.1">
    <property type="nucleotide sequence ID" value="XM_051592014.1"/>
</dbReference>
<reference evidence="1" key="2">
    <citation type="journal article" date="2022" name="Proc. Natl. Acad. Sci. U.S.A.">
        <title>Diploid-dominant life cycles characterize the early evolution of Fungi.</title>
        <authorList>
            <person name="Amses K.R."/>
            <person name="Simmons D.R."/>
            <person name="Longcore J.E."/>
            <person name="Mondo S.J."/>
            <person name="Seto K."/>
            <person name="Jeronimo G.H."/>
            <person name="Bonds A.E."/>
            <person name="Quandt C.A."/>
            <person name="Davis W.J."/>
            <person name="Chang Y."/>
            <person name="Federici B.A."/>
            <person name="Kuo A."/>
            <person name="LaButti K."/>
            <person name="Pangilinan J."/>
            <person name="Andreopoulos W."/>
            <person name="Tritt A."/>
            <person name="Riley R."/>
            <person name="Hundley H."/>
            <person name="Johnson J."/>
            <person name="Lipzen A."/>
            <person name="Barry K."/>
            <person name="Lang B.F."/>
            <person name="Cuomo C.A."/>
            <person name="Buchler N.E."/>
            <person name="Grigoriev I.V."/>
            <person name="Spatafora J.W."/>
            <person name="Stajich J.E."/>
            <person name="James T.Y."/>
        </authorList>
    </citation>
    <scope>NUCLEOTIDE SEQUENCE</scope>
    <source>
        <strain evidence="1">AG</strain>
    </source>
</reference>